<proteinExistence type="predicted"/>
<name>A0AAV7EK10_ARIFI</name>
<accession>A0AAV7EK10</accession>
<sequence>MIMKYRSYYNVEDRRPHPLYRTTLNVASLSQKQSAGAFLVVNLQLQALRLMCLICFGGAESAAALGGEEPTQVVGHCSPPKPHLPTFSTREQKFIWIVSGAVAEEEVSNIMPSFKGHHQCVEGAVGLLRDKFHPQ</sequence>
<gene>
    <name evidence="1" type="ORF">H6P81_014149</name>
</gene>
<organism evidence="1 2">
    <name type="scientific">Aristolochia fimbriata</name>
    <name type="common">White veined hardy Dutchman's pipe vine</name>
    <dbReference type="NCBI Taxonomy" id="158543"/>
    <lineage>
        <taxon>Eukaryota</taxon>
        <taxon>Viridiplantae</taxon>
        <taxon>Streptophyta</taxon>
        <taxon>Embryophyta</taxon>
        <taxon>Tracheophyta</taxon>
        <taxon>Spermatophyta</taxon>
        <taxon>Magnoliopsida</taxon>
        <taxon>Magnoliidae</taxon>
        <taxon>Piperales</taxon>
        <taxon>Aristolochiaceae</taxon>
        <taxon>Aristolochia</taxon>
    </lineage>
</organism>
<keyword evidence="2" id="KW-1185">Reference proteome</keyword>
<dbReference type="Proteomes" id="UP000825729">
    <property type="component" value="Unassembled WGS sequence"/>
</dbReference>
<reference evidence="1 2" key="1">
    <citation type="submission" date="2021-07" db="EMBL/GenBank/DDBJ databases">
        <title>The Aristolochia fimbriata genome: insights into angiosperm evolution, floral development and chemical biosynthesis.</title>
        <authorList>
            <person name="Jiao Y."/>
        </authorList>
    </citation>
    <scope>NUCLEOTIDE SEQUENCE [LARGE SCALE GENOMIC DNA]</scope>
    <source>
        <strain evidence="1">IBCAS-2021</strain>
        <tissue evidence="1">Leaf</tissue>
    </source>
</reference>
<comment type="caution">
    <text evidence="1">The sequence shown here is derived from an EMBL/GenBank/DDBJ whole genome shotgun (WGS) entry which is preliminary data.</text>
</comment>
<evidence type="ECO:0000313" key="1">
    <source>
        <dbReference type="EMBL" id="KAG9448021.1"/>
    </source>
</evidence>
<evidence type="ECO:0000313" key="2">
    <source>
        <dbReference type="Proteomes" id="UP000825729"/>
    </source>
</evidence>
<dbReference type="EMBL" id="JAINDJ010000005">
    <property type="protein sequence ID" value="KAG9448021.1"/>
    <property type="molecule type" value="Genomic_DNA"/>
</dbReference>
<protein>
    <submittedName>
        <fullName evidence="1">Uncharacterized protein</fullName>
    </submittedName>
</protein>
<dbReference type="AlphaFoldDB" id="A0AAV7EK10"/>